<dbReference type="GO" id="GO:0009055">
    <property type="term" value="F:electron transfer activity"/>
    <property type="evidence" value="ECO:0007669"/>
    <property type="project" value="InterPro"/>
</dbReference>
<comment type="similarity">
    <text evidence="1">Belongs to the ETF beta-subunit/FixA family.</text>
</comment>
<dbReference type="InterPro" id="IPR012255">
    <property type="entry name" value="ETF_b"/>
</dbReference>
<comment type="function">
    <text evidence="6">The electron transfer flavoprotein serves as a specific electron acceptor for other dehydrogenases. It transfers the electrons to the main respiratory chain via ETF-ubiquinone oxidoreductase (ETF dehydrogenase).</text>
</comment>
<dbReference type="PANTHER" id="PTHR21294:SF8">
    <property type="entry name" value="ELECTRON TRANSFER FLAVOPROTEIN SUBUNIT BETA"/>
    <property type="match status" value="1"/>
</dbReference>
<dbReference type="InterPro" id="IPR033948">
    <property type="entry name" value="ETF_beta_N"/>
</dbReference>
<dbReference type="InterPro" id="IPR014730">
    <property type="entry name" value="ETF_a/b_N"/>
</dbReference>
<dbReference type="RefSeq" id="WP_062086029.1">
    <property type="nucleotide sequence ID" value="NZ_FCOK02000018.1"/>
</dbReference>
<dbReference type="CDD" id="cd01714">
    <property type="entry name" value="ETF_beta"/>
    <property type="match status" value="1"/>
</dbReference>
<evidence type="ECO:0000313" key="10">
    <source>
        <dbReference type="EMBL" id="SAL34250.1"/>
    </source>
</evidence>
<organism evidence="10 11">
    <name type="scientific">Caballeronia udeis</name>
    <dbReference type="NCBI Taxonomy" id="1232866"/>
    <lineage>
        <taxon>Bacteria</taxon>
        <taxon>Pseudomonadati</taxon>
        <taxon>Pseudomonadota</taxon>
        <taxon>Betaproteobacteria</taxon>
        <taxon>Burkholderiales</taxon>
        <taxon>Burkholderiaceae</taxon>
        <taxon>Caballeronia</taxon>
    </lineage>
</organism>
<evidence type="ECO:0000256" key="7">
    <source>
        <dbReference type="ARBA" id="ARBA00042002"/>
    </source>
</evidence>
<dbReference type="PROSITE" id="PS01065">
    <property type="entry name" value="ETF_BETA"/>
    <property type="match status" value="1"/>
</dbReference>
<dbReference type="InterPro" id="IPR014729">
    <property type="entry name" value="Rossmann-like_a/b/a_fold"/>
</dbReference>
<evidence type="ECO:0000256" key="6">
    <source>
        <dbReference type="ARBA" id="ARBA00025649"/>
    </source>
</evidence>
<sequence>MRILVPVKRVVDYNVKVSVRSDGTGVDITNVKMSMNPFDEIAVEEAVRLKEAGVASEVIVVSAGVAQAQETLRTALAIGADRAILIESSEELQPLAVAKLLKALVDREQPQLIILGKQAIDDDFNQTGQMLAALANLPQATFASKATIADSRAIVSREVDGGSETLSLSLPAVVTTDLRLNEPRYVTLPNIMKAKKKPFETLKPEDLGVDVTPRLKTLKVAEPVKRGAGVKVPDVKTLIEKLKTEAKVL</sequence>
<dbReference type="SMART" id="SM00893">
    <property type="entry name" value="ETF"/>
    <property type="match status" value="1"/>
</dbReference>
<proteinExistence type="inferred from homology"/>
<dbReference type="FunFam" id="3.40.50.620:FF:000011">
    <property type="entry name" value="Electron transfer flavoprotein subunit beta"/>
    <property type="match status" value="1"/>
</dbReference>
<evidence type="ECO:0000259" key="9">
    <source>
        <dbReference type="SMART" id="SM00893"/>
    </source>
</evidence>
<dbReference type="OrthoDB" id="9781325at2"/>
<name>A0A158GS39_9BURK</name>
<accession>A0A158GS39</accession>
<gene>
    <name evidence="10" type="ORF">AWB69_03123</name>
</gene>
<dbReference type="PIRSF" id="PIRSF000090">
    <property type="entry name" value="Beta-ETF"/>
    <property type="match status" value="1"/>
</dbReference>
<feature type="domain" description="Electron transfer flavoprotein alpha/beta-subunit N-terminal" evidence="9">
    <location>
        <begin position="23"/>
        <end position="211"/>
    </location>
</feature>
<dbReference type="GO" id="GO:0046395">
    <property type="term" value="P:carboxylic acid catabolic process"/>
    <property type="evidence" value="ECO:0007669"/>
    <property type="project" value="UniProtKB-ARBA"/>
</dbReference>
<dbReference type="PANTHER" id="PTHR21294">
    <property type="entry name" value="ELECTRON TRANSFER FLAVOPROTEIN BETA-SUBUNIT"/>
    <property type="match status" value="1"/>
</dbReference>
<keyword evidence="4" id="KW-0813">Transport</keyword>
<evidence type="ECO:0000256" key="2">
    <source>
        <dbReference type="ARBA" id="ARBA00011355"/>
    </source>
</evidence>
<evidence type="ECO:0000256" key="4">
    <source>
        <dbReference type="ARBA" id="ARBA00022448"/>
    </source>
</evidence>
<dbReference type="Gene3D" id="3.40.50.620">
    <property type="entry name" value="HUPs"/>
    <property type="match status" value="1"/>
</dbReference>
<dbReference type="Proteomes" id="UP000054683">
    <property type="component" value="Unassembled WGS sequence"/>
</dbReference>
<evidence type="ECO:0000256" key="8">
    <source>
        <dbReference type="ARBA" id="ARBA00049933"/>
    </source>
</evidence>
<dbReference type="SUPFAM" id="SSF52402">
    <property type="entry name" value="Adenine nucleotide alpha hydrolases-like"/>
    <property type="match status" value="1"/>
</dbReference>
<protein>
    <recommendedName>
        <fullName evidence="3">Electron transfer flavoprotein subunit beta</fullName>
    </recommendedName>
    <alternativeName>
        <fullName evidence="7">Electron transfer flavoprotein small subunit</fullName>
    </alternativeName>
</protein>
<dbReference type="AlphaFoldDB" id="A0A158GS39"/>
<dbReference type="EMBL" id="FCOK02000018">
    <property type="protein sequence ID" value="SAL34250.1"/>
    <property type="molecule type" value="Genomic_DNA"/>
</dbReference>
<dbReference type="InterPro" id="IPR000049">
    <property type="entry name" value="ET-Flavoprotein_bsu_CS"/>
</dbReference>
<evidence type="ECO:0000256" key="3">
    <source>
        <dbReference type="ARBA" id="ARBA00016797"/>
    </source>
</evidence>
<comment type="cofactor">
    <cofactor evidence="8">
        <name>AMP</name>
        <dbReference type="ChEBI" id="CHEBI:456215"/>
    </cofactor>
</comment>
<comment type="subunit">
    <text evidence="2">Heterodimer of an alpha and a beta subunit.</text>
</comment>
<dbReference type="Pfam" id="PF01012">
    <property type="entry name" value="ETF"/>
    <property type="match status" value="1"/>
</dbReference>
<evidence type="ECO:0000256" key="5">
    <source>
        <dbReference type="ARBA" id="ARBA00022982"/>
    </source>
</evidence>
<keyword evidence="5" id="KW-0249">Electron transport</keyword>
<reference evidence="10 11" key="1">
    <citation type="submission" date="2016-01" db="EMBL/GenBank/DDBJ databases">
        <authorList>
            <person name="Oliw E.H."/>
        </authorList>
    </citation>
    <scope>NUCLEOTIDE SEQUENCE [LARGE SCALE GENOMIC DNA]</scope>
    <source>
        <strain evidence="10">LMG 27134</strain>
    </source>
</reference>
<evidence type="ECO:0000256" key="1">
    <source>
        <dbReference type="ARBA" id="ARBA00007557"/>
    </source>
</evidence>
<evidence type="ECO:0000313" key="11">
    <source>
        <dbReference type="Proteomes" id="UP000054683"/>
    </source>
</evidence>